<dbReference type="PANTHER" id="PTHR17534:SF4">
    <property type="entry name" value="TUMOR NECROSIS FACTOR LIGAND SUPERFAMILY MEMBER 4"/>
    <property type="match status" value="1"/>
</dbReference>
<protein>
    <recommendedName>
        <fullName evidence="12">Tumor necrosis factor ligand superfamily member 4</fullName>
    </recommendedName>
    <alternativeName>
        <fullName evidence="13">OX40 ligand</fullName>
    </alternativeName>
</protein>
<accession>A0A0U5J8Z3</accession>
<keyword evidence="8 14" id="KW-0472">Membrane</keyword>
<evidence type="ECO:0000256" key="3">
    <source>
        <dbReference type="ARBA" id="ARBA00011233"/>
    </source>
</evidence>
<dbReference type="RefSeq" id="XP_007525274.2">
    <property type="nucleotide sequence ID" value="XM_007525212.2"/>
</dbReference>
<evidence type="ECO:0000313" key="16">
    <source>
        <dbReference type="EMBL" id="CTQ86263.1"/>
    </source>
</evidence>
<evidence type="ECO:0000256" key="5">
    <source>
        <dbReference type="ARBA" id="ARBA00022692"/>
    </source>
</evidence>
<evidence type="ECO:0000256" key="1">
    <source>
        <dbReference type="ARBA" id="ARBA00004606"/>
    </source>
</evidence>
<keyword evidence="7 14" id="KW-1133">Transmembrane helix</keyword>
<evidence type="ECO:0000256" key="4">
    <source>
        <dbReference type="ARBA" id="ARBA00022514"/>
    </source>
</evidence>
<dbReference type="GO" id="GO:0001819">
    <property type="term" value="P:positive regulation of cytokine production"/>
    <property type="evidence" value="ECO:0007669"/>
    <property type="project" value="TreeGrafter"/>
</dbReference>
<evidence type="ECO:0000313" key="17">
    <source>
        <dbReference type="Proteomes" id="UP001652624"/>
    </source>
</evidence>
<reference evidence="18" key="3">
    <citation type="submission" date="2025-04" db="UniProtKB">
        <authorList>
            <consortium name="RefSeq"/>
        </authorList>
    </citation>
    <scope>IDENTIFICATION</scope>
</reference>
<reference evidence="16" key="1">
    <citation type="journal article" date="2016" name="Immunogenetics">
        <title>Comparative genomic analysis of eutherian tumor necrosis factor ligand genes.</title>
        <authorList>
            <person name="Premzl M."/>
        </authorList>
    </citation>
    <scope>NUCLEOTIDE SEQUENCE</scope>
</reference>
<dbReference type="FunFam" id="2.60.120.40:FF:000025">
    <property type="entry name" value="tumor necrosis factor ligand superfamily member 4"/>
    <property type="match status" value="1"/>
</dbReference>
<evidence type="ECO:0000256" key="7">
    <source>
        <dbReference type="ARBA" id="ARBA00022989"/>
    </source>
</evidence>
<proteinExistence type="evidence at transcript level"/>
<comment type="subunit">
    <text evidence="3">Homotrimer.</text>
</comment>
<comment type="subcellular location">
    <subcellularLocation>
        <location evidence="1">Membrane</location>
        <topology evidence="1">Single-pass type II membrane protein</topology>
    </subcellularLocation>
</comment>
<evidence type="ECO:0000256" key="10">
    <source>
        <dbReference type="ARBA" id="ARBA00023180"/>
    </source>
</evidence>
<dbReference type="PANTHER" id="PTHR17534">
    <property type="entry name" value="OX40 LIGAND"/>
    <property type="match status" value="1"/>
</dbReference>
<evidence type="ECO:0000313" key="18">
    <source>
        <dbReference type="RefSeq" id="XP_007525274.2"/>
    </source>
</evidence>
<organism evidence="16">
    <name type="scientific">Erinaceus europaeus</name>
    <name type="common">Western European hedgehog</name>
    <dbReference type="NCBI Taxonomy" id="9365"/>
    <lineage>
        <taxon>Eukaryota</taxon>
        <taxon>Metazoa</taxon>
        <taxon>Chordata</taxon>
        <taxon>Craniata</taxon>
        <taxon>Vertebrata</taxon>
        <taxon>Euteleostomi</taxon>
        <taxon>Mammalia</taxon>
        <taxon>Eutheria</taxon>
        <taxon>Laurasiatheria</taxon>
        <taxon>Eulipotyphla</taxon>
        <taxon>Erinaceidae</taxon>
        <taxon>Erinaceinae</taxon>
        <taxon>Erinaceus</taxon>
    </lineage>
</organism>
<evidence type="ECO:0000256" key="6">
    <source>
        <dbReference type="ARBA" id="ARBA00022968"/>
    </source>
</evidence>
<dbReference type="OrthoDB" id="9424588at2759"/>
<reference evidence="16" key="2">
    <citation type="journal article" date="2019" name="Gene Rep">
        <title>Eutherian third-party data gene collections.</title>
        <authorList>
            <person name="Premzl M."/>
        </authorList>
    </citation>
    <scope>NUCLEOTIDE SEQUENCE</scope>
</reference>
<comment type="function">
    <text evidence="11">Cytokine that binds to TNFRSF4. Co-stimulates T-cell proliferation and cytokine production.</text>
</comment>
<dbReference type="GO" id="GO:0006954">
    <property type="term" value="P:inflammatory response"/>
    <property type="evidence" value="ECO:0007669"/>
    <property type="project" value="TreeGrafter"/>
</dbReference>
<keyword evidence="4" id="KW-0202">Cytokine</keyword>
<comment type="similarity">
    <text evidence="2">Belongs to the tumor necrosis factor family.</text>
</comment>
<feature type="transmembrane region" description="Helical" evidence="14">
    <location>
        <begin position="24"/>
        <end position="45"/>
    </location>
</feature>
<dbReference type="GO" id="GO:0005164">
    <property type="term" value="F:tumor necrosis factor receptor binding"/>
    <property type="evidence" value="ECO:0007669"/>
    <property type="project" value="InterPro"/>
</dbReference>
<dbReference type="GO" id="GO:0005125">
    <property type="term" value="F:cytokine activity"/>
    <property type="evidence" value="ECO:0007669"/>
    <property type="project" value="UniProtKB-KW"/>
</dbReference>
<sequence length="183" mass="20522">MEGAQLQDGNVGHTGGWRLLKNKLLLVALLIQGLGLLLCLTYICLHFHTSQVPLQSSLVQSIRAGFTRCEDEKGFILTSLDNDTTMKIENNTVTIDCDGFYLISLKGYFSETIHLTLFYRKNQQPLFSQNITKIVNFVTVIRMAYKDKVYLKMTSPNISCKDIQVNGGELILIHQSPGSFCAN</sequence>
<dbReference type="GO" id="GO:0005615">
    <property type="term" value="C:extracellular space"/>
    <property type="evidence" value="ECO:0007669"/>
    <property type="project" value="UniProtKB-KW"/>
</dbReference>
<dbReference type="SMART" id="SM00207">
    <property type="entry name" value="TNF"/>
    <property type="match status" value="1"/>
</dbReference>
<dbReference type="InterPro" id="IPR008983">
    <property type="entry name" value="Tumour_necrosis_fac-like_dom"/>
</dbReference>
<evidence type="ECO:0000256" key="13">
    <source>
        <dbReference type="ARBA" id="ARBA00078585"/>
    </source>
</evidence>
<dbReference type="PROSITE" id="PS00251">
    <property type="entry name" value="THD_1"/>
    <property type="match status" value="1"/>
</dbReference>
<dbReference type="GO" id="GO:0016020">
    <property type="term" value="C:membrane"/>
    <property type="evidence" value="ECO:0007669"/>
    <property type="project" value="UniProtKB-SubCell"/>
</dbReference>
<dbReference type="EMBL" id="LN874498">
    <property type="protein sequence ID" value="CTQ86263.1"/>
    <property type="molecule type" value="mRNA"/>
</dbReference>
<dbReference type="Gene3D" id="2.60.120.40">
    <property type="match status" value="1"/>
</dbReference>
<evidence type="ECO:0000256" key="2">
    <source>
        <dbReference type="ARBA" id="ARBA00008670"/>
    </source>
</evidence>
<keyword evidence="5 14" id="KW-0812">Transmembrane</keyword>
<keyword evidence="17" id="KW-1185">Reference proteome</keyword>
<evidence type="ECO:0000256" key="11">
    <source>
        <dbReference type="ARBA" id="ARBA00056725"/>
    </source>
</evidence>
<dbReference type="eggNOG" id="ENOG502ST4X">
    <property type="taxonomic scope" value="Eukaryota"/>
</dbReference>
<evidence type="ECO:0000256" key="14">
    <source>
        <dbReference type="SAM" id="Phobius"/>
    </source>
</evidence>
<evidence type="ECO:0000256" key="8">
    <source>
        <dbReference type="ARBA" id="ARBA00023136"/>
    </source>
</evidence>
<dbReference type="Proteomes" id="UP001652624">
    <property type="component" value="Chromosome 9"/>
</dbReference>
<evidence type="ECO:0000256" key="12">
    <source>
        <dbReference type="ARBA" id="ARBA00073977"/>
    </source>
</evidence>
<evidence type="ECO:0000256" key="9">
    <source>
        <dbReference type="ARBA" id="ARBA00023157"/>
    </source>
</evidence>
<dbReference type="InterPro" id="IPR021184">
    <property type="entry name" value="TNF_CS"/>
</dbReference>
<keyword evidence="9" id="KW-1015">Disulfide bond</keyword>
<dbReference type="SUPFAM" id="SSF49842">
    <property type="entry name" value="TNF-like"/>
    <property type="match status" value="1"/>
</dbReference>
<dbReference type="CTD" id="7292"/>
<dbReference type="AlphaFoldDB" id="A0A0U5J8Z3"/>
<dbReference type="OMA" id="TTHNTSC"/>
<dbReference type="InterPro" id="IPR006052">
    <property type="entry name" value="TNF_dom"/>
</dbReference>
<dbReference type="GO" id="GO:0006955">
    <property type="term" value="P:immune response"/>
    <property type="evidence" value="ECO:0007669"/>
    <property type="project" value="InterPro"/>
</dbReference>
<dbReference type="STRING" id="9365.ENSEEUP00000009743"/>
<feature type="domain" description="THD" evidence="15">
    <location>
        <begin position="58"/>
        <end position="182"/>
    </location>
</feature>
<keyword evidence="6" id="KW-0735">Signal-anchor</keyword>
<evidence type="ECO:0000259" key="15">
    <source>
        <dbReference type="SMART" id="SM00207"/>
    </source>
</evidence>
<keyword evidence="10" id="KW-0325">Glycoprotein</keyword>
<dbReference type="GO" id="GO:0042102">
    <property type="term" value="P:positive regulation of T cell proliferation"/>
    <property type="evidence" value="ECO:0007669"/>
    <property type="project" value="TreeGrafter"/>
</dbReference>
<dbReference type="GeneID" id="103115460"/>
<dbReference type="InterPro" id="IPR042338">
    <property type="entry name" value="TNFSF4"/>
</dbReference>
<gene>
    <name evidence="16" type="primary">TNLG2B</name>
    <name evidence="18" type="synonym">TNFSF4</name>
</gene>
<name>A0A0U5J8Z3_ERIEU</name>